<evidence type="ECO:0000259" key="3">
    <source>
        <dbReference type="PROSITE" id="PS50113"/>
    </source>
</evidence>
<dbReference type="PANTHER" id="PTHR44757:SF2">
    <property type="entry name" value="BIOFILM ARCHITECTURE MAINTENANCE PROTEIN MBAA"/>
    <property type="match status" value="1"/>
</dbReference>
<dbReference type="GO" id="GO:0006355">
    <property type="term" value="P:regulation of DNA-templated transcription"/>
    <property type="evidence" value="ECO:0007669"/>
    <property type="project" value="InterPro"/>
</dbReference>
<dbReference type="SMART" id="SM00267">
    <property type="entry name" value="GGDEF"/>
    <property type="match status" value="1"/>
</dbReference>
<dbReference type="Pfam" id="PF00989">
    <property type="entry name" value="PAS"/>
    <property type="match status" value="1"/>
</dbReference>
<dbReference type="SUPFAM" id="SSF55785">
    <property type="entry name" value="PYP-like sensor domain (PAS domain)"/>
    <property type="match status" value="1"/>
</dbReference>
<evidence type="ECO:0000259" key="5">
    <source>
        <dbReference type="PROSITE" id="PS50887"/>
    </source>
</evidence>
<dbReference type="Gene3D" id="3.30.450.20">
    <property type="entry name" value="PAS domain"/>
    <property type="match status" value="1"/>
</dbReference>
<keyword evidence="7" id="KW-1185">Reference proteome</keyword>
<dbReference type="STRING" id="1120975.SAMN02746064_01026"/>
<dbReference type="CDD" id="cd01948">
    <property type="entry name" value="EAL"/>
    <property type="match status" value="1"/>
</dbReference>
<dbReference type="InterPro" id="IPR043128">
    <property type="entry name" value="Rev_trsase/Diguanyl_cyclase"/>
</dbReference>
<dbReference type="AlphaFoldDB" id="A0A1M4VKE1"/>
<feature type="domain" description="PAS" evidence="2">
    <location>
        <begin position="108"/>
        <end position="178"/>
    </location>
</feature>
<name>A0A1M4VKE1_9FIRM</name>
<accession>A0A1M4VKE1</accession>
<evidence type="ECO:0000313" key="6">
    <source>
        <dbReference type="EMBL" id="SHE69469.1"/>
    </source>
</evidence>
<reference evidence="6 7" key="1">
    <citation type="submission" date="2016-11" db="EMBL/GenBank/DDBJ databases">
        <authorList>
            <person name="Jaros S."/>
            <person name="Januszkiewicz K."/>
            <person name="Wedrychowicz H."/>
        </authorList>
    </citation>
    <scope>NUCLEOTIDE SEQUENCE [LARGE SCALE GENOMIC DNA]</scope>
    <source>
        <strain evidence="6 7">DSM 14828</strain>
    </source>
</reference>
<dbReference type="InterPro" id="IPR035965">
    <property type="entry name" value="PAS-like_dom_sf"/>
</dbReference>
<gene>
    <name evidence="6" type="ORF">SAMN02746064_01026</name>
</gene>
<dbReference type="SUPFAM" id="SSF141868">
    <property type="entry name" value="EAL domain-like"/>
    <property type="match status" value="1"/>
</dbReference>
<feature type="domain" description="PAC" evidence="3">
    <location>
        <begin position="182"/>
        <end position="234"/>
    </location>
</feature>
<dbReference type="InterPro" id="IPR000160">
    <property type="entry name" value="GGDEF_dom"/>
</dbReference>
<keyword evidence="1" id="KW-0812">Transmembrane</keyword>
<dbReference type="InterPro" id="IPR052155">
    <property type="entry name" value="Biofilm_reg_signaling"/>
</dbReference>
<keyword evidence="1" id="KW-1133">Transmembrane helix</keyword>
<organism evidence="6 7">
    <name type="scientific">Alkalibacter saccharofermentans DSM 14828</name>
    <dbReference type="NCBI Taxonomy" id="1120975"/>
    <lineage>
        <taxon>Bacteria</taxon>
        <taxon>Bacillati</taxon>
        <taxon>Bacillota</taxon>
        <taxon>Clostridia</taxon>
        <taxon>Eubacteriales</taxon>
        <taxon>Eubacteriaceae</taxon>
        <taxon>Alkalibacter</taxon>
    </lineage>
</organism>
<dbReference type="PANTHER" id="PTHR44757">
    <property type="entry name" value="DIGUANYLATE CYCLASE DGCP"/>
    <property type="match status" value="1"/>
</dbReference>
<feature type="transmembrane region" description="Helical" evidence="1">
    <location>
        <begin position="27"/>
        <end position="44"/>
    </location>
</feature>
<dbReference type="InterPro" id="IPR000700">
    <property type="entry name" value="PAS-assoc_C"/>
</dbReference>
<proteinExistence type="predicted"/>
<dbReference type="NCBIfam" id="TIGR00254">
    <property type="entry name" value="GGDEF"/>
    <property type="match status" value="1"/>
</dbReference>
<evidence type="ECO:0000259" key="4">
    <source>
        <dbReference type="PROSITE" id="PS50883"/>
    </source>
</evidence>
<dbReference type="Gene3D" id="3.30.70.270">
    <property type="match status" value="1"/>
</dbReference>
<dbReference type="Pfam" id="PF00563">
    <property type="entry name" value="EAL"/>
    <property type="match status" value="1"/>
</dbReference>
<dbReference type="InterPro" id="IPR001633">
    <property type="entry name" value="EAL_dom"/>
</dbReference>
<evidence type="ECO:0000259" key="2">
    <source>
        <dbReference type="PROSITE" id="PS50112"/>
    </source>
</evidence>
<evidence type="ECO:0000313" key="7">
    <source>
        <dbReference type="Proteomes" id="UP000184251"/>
    </source>
</evidence>
<dbReference type="OrthoDB" id="1647636at2"/>
<protein>
    <submittedName>
        <fullName evidence="6">PAS domain S-box-containing protein/diguanylate cyclase (GGDEF) domain-containing protein</fullName>
    </submittedName>
</protein>
<evidence type="ECO:0000256" key="1">
    <source>
        <dbReference type="SAM" id="Phobius"/>
    </source>
</evidence>
<dbReference type="RefSeq" id="WP_073270011.1">
    <property type="nucleotide sequence ID" value="NZ_FQTU01000005.1"/>
</dbReference>
<dbReference type="InterPro" id="IPR013767">
    <property type="entry name" value="PAS_fold"/>
</dbReference>
<dbReference type="SMART" id="SM00091">
    <property type="entry name" value="PAS"/>
    <property type="match status" value="1"/>
</dbReference>
<dbReference type="CDD" id="cd01949">
    <property type="entry name" value="GGDEF"/>
    <property type="match status" value="1"/>
</dbReference>
<dbReference type="EMBL" id="FQTU01000005">
    <property type="protein sequence ID" value="SHE69469.1"/>
    <property type="molecule type" value="Genomic_DNA"/>
</dbReference>
<dbReference type="SUPFAM" id="SSF55073">
    <property type="entry name" value="Nucleotide cyclase"/>
    <property type="match status" value="1"/>
</dbReference>
<dbReference type="NCBIfam" id="TIGR00229">
    <property type="entry name" value="sensory_box"/>
    <property type="match status" value="1"/>
</dbReference>
<dbReference type="PROSITE" id="PS50112">
    <property type="entry name" value="PAS"/>
    <property type="match status" value="1"/>
</dbReference>
<sequence>MNQTNEDTQVVKNNSHYKIPWIKAGKVVGLYFLAGFVITAFSSIKFEGRYAIQTGWGILMLGVFFFVAVSYRHLKRYNEMAAEIEKGYKLLEERNVFSLYLQQKLKTDNDYLRTIIHEAPVMIVAFDMDNKIVEFNPRSQLVTGYTREEAIGKDVVELISTQGNEENSRKIISKIKNNFKVKNNEAPIKKKNGEVAEVLWNNEIYHDEYGNAAGIIAIGLDTTDRKEMEKRLHKLAYYDHLTGMSNITLFKEKVELVAKEIENTEKKAVLIILDIDDIKHINDTLGHQAGDELIRHIGKIIKSYISQTGLYARISGDSFVCLVLYNEKEELLSLTENVFMNVRKPWIYMGQEYFVTVSMGGADYDTDGKDYATLLRKADIALTWCKESGKNRYVSYEKMMGDKTLRFMELGREIRKAIKSEEFELYYQPKIDVKSCGIIGAEALIRWKHPSKGFVSPVEFIPFAEETGYIKSIERWVFETACKQKKHLKKVGYENIQMSVNMSGISLAEPDTVNFLQYLVNKYELQTWDVVIEITETAVIKDLGHAIDTLNKLKSLGFMIALDDFGTGYSSLTHLLKLPIDIVKVDRTFIMQICEDKETEIIFESVVKLCHKLGLIVVAEGVETKDQFELIKNYNCDIAQGYLFGRPMPSGEFMSIMEELVSLSEKNDKYFSWRVK</sequence>
<dbReference type="SMART" id="SM00052">
    <property type="entry name" value="EAL"/>
    <property type="match status" value="1"/>
</dbReference>
<dbReference type="Proteomes" id="UP000184251">
    <property type="component" value="Unassembled WGS sequence"/>
</dbReference>
<dbReference type="PROSITE" id="PS50113">
    <property type="entry name" value="PAC"/>
    <property type="match status" value="1"/>
</dbReference>
<dbReference type="Pfam" id="PF00990">
    <property type="entry name" value="GGDEF"/>
    <property type="match status" value="1"/>
</dbReference>
<keyword evidence="1" id="KW-0472">Membrane</keyword>
<dbReference type="Gene3D" id="3.20.20.450">
    <property type="entry name" value="EAL domain"/>
    <property type="match status" value="1"/>
</dbReference>
<feature type="domain" description="EAL" evidence="4">
    <location>
        <begin position="407"/>
        <end position="661"/>
    </location>
</feature>
<dbReference type="PROSITE" id="PS50887">
    <property type="entry name" value="GGDEF"/>
    <property type="match status" value="1"/>
</dbReference>
<feature type="domain" description="GGDEF" evidence="5">
    <location>
        <begin position="266"/>
        <end position="398"/>
    </location>
</feature>
<dbReference type="InterPro" id="IPR035919">
    <property type="entry name" value="EAL_sf"/>
</dbReference>
<dbReference type="InterPro" id="IPR000014">
    <property type="entry name" value="PAS"/>
</dbReference>
<dbReference type="CDD" id="cd00130">
    <property type="entry name" value="PAS"/>
    <property type="match status" value="1"/>
</dbReference>
<dbReference type="InterPro" id="IPR029787">
    <property type="entry name" value="Nucleotide_cyclase"/>
</dbReference>
<feature type="transmembrane region" description="Helical" evidence="1">
    <location>
        <begin position="50"/>
        <end position="71"/>
    </location>
</feature>
<dbReference type="PROSITE" id="PS50883">
    <property type="entry name" value="EAL"/>
    <property type="match status" value="1"/>
</dbReference>